<evidence type="ECO:0000313" key="2">
    <source>
        <dbReference type="Proteomes" id="UP000663836"/>
    </source>
</evidence>
<organism evidence="1 2">
    <name type="scientific">Rotaria sordida</name>
    <dbReference type="NCBI Taxonomy" id="392033"/>
    <lineage>
        <taxon>Eukaryota</taxon>
        <taxon>Metazoa</taxon>
        <taxon>Spiralia</taxon>
        <taxon>Gnathifera</taxon>
        <taxon>Rotifera</taxon>
        <taxon>Eurotatoria</taxon>
        <taxon>Bdelloidea</taxon>
        <taxon>Philodinida</taxon>
        <taxon>Philodinidae</taxon>
        <taxon>Rotaria</taxon>
    </lineage>
</organism>
<feature type="non-terminal residue" evidence="1">
    <location>
        <position position="1"/>
    </location>
</feature>
<accession>A0A820LVI8</accession>
<sequence length="54" mass="6034">MNLRMPSVISHILKTTLKLIEKSEFNVNELSVLFDCVLNPVAAKVQRKVVVPNG</sequence>
<dbReference type="Proteomes" id="UP000663836">
    <property type="component" value="Unassembled WGS sequence"/>
</dbReference>
<dbReference type="EMBL" id="CAJOBD010054896">
    <property type="protein sequence ID" value="CAF4363428.1"/>
    <property type="molecule type" value="Genomic_DNA"/>
</dbReference>
<protein>
    <submittedName>
        <fullName evidence="1">Uncharacterized protein</fullName>
    </submittedName>
</protein>
<comment type="caution">
    <text evidence="1">The sequence shown here is derived from an EMBL/GenBank/DDBJ whole genome shotgun (WGS) entry which is preliminary data.</text>
</comment>
<proteinExistence type="predicted"/>
<name>A0A820LVI8_9BILA</name>
<evidence type="ECO:0000313" key="1">
    <source>
        <dbReference type="EMBL" id="CAF4363428.1"/>
    </source>
</evidence>
<reference evidence="1" key="1">
    <citation type="submission" date="2021-02" db="EMBL/GenBank/DDBJ databases">
        <authorList>
            <person name="Nowell W R."/>
        </authorList>
    </citation>
    <scope>NUCLEOTIDE SEQUENCE</scope>
</reference>
<dbReference type="AlphaFoldDB" id="A0A820LVI8"/>
<gene>
    <name evidence="1" type="ORF">JBS370_LOCUS42292</name>
</gene>